<evidence type="ECO:0000256" key="7">
    <source>
        <dbReference type="ARBA" id="ARBA00023008"/>
    </source>
</evidence>
<dbReference type="InterPro" id="IPR032694">
    <property type="entry name" value="CopC/D"/>
</dbReference>
<dbReference type="GO" id="GO:0046688">
    <property type="term" value="P:response to copper ion"/>
    <property type="evidence" value="ECO:0007669"/>
    <property type="project" value="InterPro"/>
</dbReference>
<feature type="chain" id="PRO_5034948151" evidence="10">
    <location>
        <begin position="40"/>
        <end position="616"/>
    </location>
</feature>
<feature type="domain" description="CopC" evidence="11">
    <location>
        <begin position="38"/>
        <end position="134"/>
    </location>
</feature>
<dbReference type="AlphaFoldDB" id="A0A8G1UFI4"/>
<dbReference type="InterPro" id="IPR014755">
    <property type="entry name" value="Cu-Rt/internalin_Ig-like"/>
</dbReference>
<evidence type="ECO:0000313" key="14">
    <source>
        <dbReference type="Proteomes" id="UP000267408"/>
    </source>
</evidence>
<dbReference type="PANTHER" id="PTHR34820">
    <property type="entry name" value="INNER MEMBRANE PROTEIN YEBZ"/>
    <property type="match status" value="1"/>
</dbReference>
<dbReference type="InterPro" id="IPR008457">
    <property type="entry name" value="Cu-R_CopD_dom"/>
</dbReference>
<evidence type="ECO:0000256" key="9">
    <source>
        <dbReference type="SAM" id="Phobius"/>
    </source>
</evidence>
<evidence type="ECO:0000256" key="6">
    <source>
        <dbReference type="ARBA" id="ARBA00022989"/>
    </source>
</evidence>
<gene>
    <name evidence="13" type="ORF">EDD39_1141</name>
</gene>
<feature type="transmembrane region" description="Helical" evidence="9">
    <location>
        <begin position="164"/>
        <end position="183"/>
    </location>
</feature>
<dbReference type="GO" id="GO:0005886">
    <property type="term" value="C:plasma membrane"/>
    <property type="evidence" value="ECO:0007669"/>
    <property type="project" value="UniProtKB-SubCell"/>
</dbReference>
<evidence type="ECO:0000256" key="10">
    <source>
        <dbReference type="SAM" id="SignalP"/>
    </source>
</evidence>
<evidence type="ECO:0000256" key="1">
    <source>
        <dbReference type="ARBA" id="ARBA00004651"/>
    </source>
</evidence>
<dbReference type="Gene3D" id="2.60.40.1220">
    <property type="match status" value="1"/>
</dbReference>
<dbReference type="GO" id="GO:0042597">
    <property type="term" value="C:periplasmic space"/>
    <property type="evidence" value="ECO:0007669"/>
    <property type="project" value="InterPro"/>
</dbReference>
<dbReference type="EMBL" id="RJVJ01000001">
    <property type="protein sequence ID" value="ROR43006.1"/>
    <property type="molecule type" value="Genomic_DNA"/>
</dbReference>
<name>A0A8G1UFI4_9ACTN</name>
<keyword evidence="8 9" id="KW-0472">Membrane</keyword>
<feature type="transmembrane region" description="Helical" evidence="9">
    <location>
        <begin position="279"/>
        <end position="299"/>
    </location>
</feature>
<evidence type="ECO:0000259" key="12">
    <source>
        <dbReference type="Pfam" id="PF05425"/>
    </source>
</evidence>
<keyword evidence="7" id="KW-0186">Copper</keyword>
<keyword evidence="6 9" id="KW-1133">Transmembrane helix</keyword>
<organism evidence="13 14">
    <name type="scientific">Kitasatospora cineracea</name>
    <dbReference type="NCBI Taxonomy" id="88074"/>
    <lineage>
        <taxon>Bacteria</taxon>
        <taxon>Bacillati</taxon>
        <taxon>Actinomycetota</taxon>
        <taxon>Actinomycetes</taxon>
        <taxon>Kitasatosporales</taxon>
        <taxon>Streptomycetaceae</taxon>
        <taxon>Kitasatospora</taxon>
    </lineage>
</organism>
<evidence type="ECO:0000256" key="4">
    <source>
        <dbReference type="ARBA" id="ARBA00022723"/>
    </source>
</evidence>
<keyword evidence="5 10" id="KW-0732">Signal</keyword>
<keyword evidence="3 9" id="KW-0812">Transmembrane</keyword>
<comment type="subcellular location">
    <subcellularLocation>
        <location evidence="1">Cell membrane</location>
        <topology evidence="1">Multi-pass membrane protein</topology>
    </subcellularLocation>
</comment>
<dbReference type="InterPro" id="IPR014756">
    <property type="entry name" value="Ig_E-set"/>
</dbReference>
<dbReference type="SUPFAM" id="SSF81296">
    <property type="entry name" value="E set domains"/>
    <property type="match status" value="1"/>
</dbReference>
<dbReference type="GO" id="GO:0006825">
    <property type="term" value="P:copper ion transport"/>
    <property type="evidence" value="ECO:0007669"/>
    <property type="project" value="InterPro"/>
</dbReference>
<evidence type="ECO:0000259" key="11">
    <source>
        <dbReference type="Pfam" id="PF04234"/>
    </source>
</evidence>
<feature type="transmembrane region" description="Helical" evidence="9">
    <location>
        <begin position="195"/>
        <end position="213"/>
    </location>
</feature>
<accession>A0A8G1UFI4</accession>
<evidence type="ECO:0000256" key="2">
    <source>
        <dbReference type="ARBA" id="ARBA00022475"/>
    </source>
</evidence>
<dbReference type="Pfam" id="PF04234">
    <property type="entry name" value="CopC"/>
    <property type="match status" value="1"/>
</dbReference>
<evidence type="ECO:0000256" key="5">
    <source>
        <dbReference type="ARBA" id="ARBA00022729"/>
    </source>
</evidence>
<reference evidence="13 14" key="1">
    <citation type="submission" date="2018-11" db="EMBL/GenBank/DDBJ databases">
        <title>Sequencing the genomes of 1000 actinobacteria strains.</title>
        <authorList>
            <person name="Klenk H.-P."/>
        </authorList>
    </citation>
    <scope>NUCLEOTIDE SEQUENCE [LARGE SCALE GENOMIC DNA]</scope>
    <source>
        <strain evidence="13 14">DSM 44780</strain>
    </source>
</reference>
<keyword evidence="2" id="KW-1003">Cell membrane</keyword>
<dbReference type="Pfam" id="PF05425">
    <property type="entry name" value="CopD"/>
    <property type="match status" value="1"/>
</dbReference>
<dbReference type="PANTHER" id="PTHR34820:SF4">
    <property type="entry name" value="INNER MEMBRANE PROTEIN YEBZ"/>
    <property type="match status" value="1"/>
</dbReference>
<evidence type="ECO:0000256" key="8">
    <source>
        <dbReference type="ARBA" id="ARBA00023136"/>
    </source>
</evidence>
<dbReference type="OrthoDB" id="5242236at2"/>
<dbReference type="Proteomes" id="UP000267408">
    <property type="component" value="Unassembled WGS sequence"/>
</dbReference>
<dbReference type="InterPro" id="IPR007348">
    <property type="entry name" value="CopC_dom"/>
</dbReference>
<feature type="transmembrane region" description="Helical" evidence="9">
    <location>
        <begin position="374"/>
        <end position="400"/>
    </location>
</feature>
<feature type="transmembrane region" description="Helical" evidence="9">
    <location>
        <begin position="244"/>
        <end position="267"/>
    </location>
</feature>
<evidence type="ECO:0000256" key="3">
    <source>
        <dbReference type="ARBA" id="ARBA00022692"/>
    </source>
</evidence>
<comment type="caution">
    <text evidence="13">The sequence shown here is derived from an EMBL/GenBank/DDBJ whole genome shotgun (WGS) entry which is preliminary data.</text>
</comment>
<protein>
    <submittedName>
        <fullName evidence="13">Copper transport protein</fullName>
    </submittedName>
</protein>
<proteinExistence type="predicted"/>
<dbReference type="GO" id="GO:0005507">
    <property type="term" value="F:copper ion binding"/>
    <property type="evidence" value="ECO:0007669"/>
    <property type="project" value="InterPro"/>
</dbReference>
<keyword evidence="4" id="KW-0479">Metal-binding</keyword>
<feature type="domain" description="Copper resistance protein D" evidence="12">
    <location>
        <begin position="343"/>
        <end position="476"/>
    </location>
</feature>
<evidence type="ECO:0000313" key="13">
    <source>
        <dbReference type="EMBL" id="ROR43006.1"/>
    </source>
</evidence>
<feature type="transmembrane region" description="Helical" evidence="9">
    <location>
        <begin position="348"/>
        <end position="368"/>
    </location>
</feature>
<sequence>MSTTFRRAGARRALRATALALLTLLLALGLGTNAASAHADLVATDPVAGSVVASAPATVTLVFSEAVSLRSADSVRVLDPQGLPVDAGDPHLTGKGDQVQVTVKAAAAHGTYTVAWRVISEDSHAIGGAFTFSVGAPSSTSVKMAAVLRPDPLVEVLDTAARTAAYLAFALLAGAVAFTLVCWPAAAATRALQRLLMTGWCGLFLASTAVLLLRGPYDRGTGLAGVGDFSLLRATVEGRFGQALLARLLLLVVAGALLSLLLSRFPADDRQPHAARTRAFLAAACVVLGCALCATWSVAGHSSAGVQPGLALPLDMAHTLAMGVWLGGLVCLLALVRSEMPVQAVRRYSRVALVCMAVLVATGLYQSWRDVGSWSALFGTLYGRLLLAKSAGVVTVLAAARLSRSRTRHRAPETSEAVAAWVAAPRAAVLVGAGPGGAEPGPPRAAPADRAPLRLRGPVLTEAVAAVAVVALTAVLTATPPGRGTQAAARAAAQAARPVPAGRAVELTVPYDTGGSAPGARGTAVVSLGPAAVGRNELTLRVTGADGQAVDVPDVQVAFTLPDRDLGPLQAPLAKAGNGRWSAEAFLPIAGEWMVSVTVRSSDIDQVTESKPLKVG</sequence>
<feature type="transmembrane region" description="Helical" evidence="9">
    <location>
        <begin position="319"/>
        <end position="336"/>
    </location>
</feature>
<dbReference type="RefSeq" id="WP_100837052.1">
    <property type="nucleotide sequence ID" value="NZ_RJVJ01000001.1"/>
</dbReference>
<feature type="signal peptide" evidence="10">
    <location>
        <begin position="1"/>
        <end position="39"/>
    </location>
</feature>